<dbReference type="RefSeq" id="WP_354145063.1">
    <property type="nucleotide sequence ID" value="NZ_JAZDQV010000009.1"/>
</dbReference>
<comment type="catalytic activity">
    <reaction evidence="1">
        <text>[protein]-peptidylproline (omega=180) = [protein]-peptidylproline (omega=0)</text>
        <dbReference type="Rhea" id="RHEA:16237"/>
        <dbReference type="Rhea" id="RHEA-COMP:10747"/>
        <dbReference type="Rhea" id="RHEA-COMP:10748"/>
        <dbReference type="ChEBI" id="CHEBI:83833"/>
        <dbReference type="ChEBI" id="CHEBI:83834"/>
        <dbReference type="EC" id="5.2.1.8"/>
    </reaction>
</comment>
<gene>
    <name evidence="6" type="ORF">VRS74_09705</name>
</gene>
<sequence length="269" mass="31129">MNLPNWTREPLVHFLAAGTLVFAWFAWQGEPLDPTDRVIDIDREMQAQIALGFERMMNRPPTDAELDGLIDQYVREEVLYREALRLGFDRDDAVVRRRMAQKMDMAATASVETAQPSDADLRKWYEEHPERFATEVEYSFDQLWFETEGEAQSTLARLRGSADWRQYGGVISLPASLERKSRRDVLANFGEQFVAGLDQLEQQEQWQGPVPSGLGWHLVRLHARTPGKVPPLNAIREEVLNDWRTATIAERKERAYQLLRDAYRVDIAR</sequence>
<organism evidence="6 7">
    <name type="scientific">Altererythrobacter litoralis</name>
    <dbReference type="NCBI Taxonomy" id="3113904"/>
    <lineage>
        <taxon>Bacteria</taxon>
        <taxon>Pseudomonadati</taxon>
        <taxon>Pseudomonadota</taxon>
        <taxon>Alphaproteobacteria</taxon>
        <taxon>Sphingomonadales</taxon>
        <taxon>Erythrobacteraceae</taxon>
        <taxon>Altererythrobacter</taxon>
    </lineage>
</organism>
<dbReference type="PANTHER" id="PTHR47245:SF2">
    <property type="entry name" value="PEPTIDYL-PROLYL CIS-TRANS ISOMERASE HP_0175-RELATED"/>
    <property type="match status" value="1"/>
</dbReference>
<dbReference type="InterPro" id="IPR027304">
    <property type="entry name" value="Trigger_fact/SurA_dom_sf"/>
</dbReference>
<dbReference type="EMBL" id="JAZDQV010000009">
    <property type="protein sequence ID" value="MEE1877956.1"/>
    <property type="molecule type" value="Genomic_DNA"/>
</dbReference>
<dbReference type="Pfam" id="PF13145">
    <property type="entry name" value="Rotamase_2"/>
    <property type="match status" value="1"/>
</dbReference>
<evidence type="ECO:0000313" key="7">
    <source>
        <dbReference type="Proteomes" id="UP001343492"/>
    </source>
</evidence>
<dbReference type="GO" id="GO:0016853">
    <property type="term" value="F:isomerase activity"/>
    <property type="evidence" value="ECO:0007669"/>
    <property type="project" value="UniProtKB-KW"/>
</dbReference>
<name>A0ABU7GG30_9SPHN</name>
<keyword evidence="4" id="KW-0697">Rotamase</keyword>
<evidence type="ECO:0000256" key="2">
    <source>
        <dbReference type="ARBA" id="ARBA00007656"/>
    </source>
</evidence>
<comment type="caution">
    <text evidence="6">The sequence shown here is derived from an EMBL/GenBank/DDBJ whole genome shotgun (WGS) entry which is preliminary data.</text>
</comment>
<keyword evidence="7" id="KW-1185">Reference proteome</keyword>
<proteinExistence type="inferred from homology"/>
<evidence type="ECO:0000256" key="3">
    <source>
        <dbReference type="ARBA" id="ARBA00013194"/>
    </source>
</evidence>
<dbReference type="EC" id="5.2.1.8" evidence="3"/>
<feature type="domain" description="PpiC" evidence="5">
    <location>
        <begin position="116"/>
        <end position="237"/>
    </location>
</feature>
<evidence type="ECO:0000259" key="5">
    <source>
        <dbReference type="Pfam" id="PF13145"/>
    </source>
</evidence>
<reference evidence="6 7" key="1">
    <citation type="submission" date="2024-01" db="EMBL/GenBank/DDBJ databases">
        <title>The genome sequence of Erythrobacteraceae sp. strain 1XM1-14.</title>
        <authorList>
            <person name="Liu Y."/>
        </authorList>
    </citation>
    <scope>NUCLEOTIDE SEQUENCE [LARGE SCALE GENOMIC DNA]</scope>
    <source>
        <strain evidence="6 7">1XM1-14</strain>
    </source>
</reference>
<evidence type="ECO:0000256" key="1">
    <source>
        <dbReference type="ARBA" id="ARBA00000971"/>
    </source>
</evidence>
<evidence type="ECO:0000313" key="6">
    <source>
        <dbReference type="EMBL" id="MEE1877956.1"/>
    </source>
</evidence>
<comment type="similarity">
    <text evidence="2">Belongs to the PpiC/parvulin rotamase family.</text>
</comment>
<evidence type="ECO:0000256" key="4">
    <source>
        <dbReference type="ARBA" id="ARBA00023110"/>
    </source>
</evidence>
<dbReference type="InterPro" id="IPR000297">
    <property type="entry name" value="PPIase_PpiC"/>
</dbReference>
<dbReference type="PANTHER" id="PTHR47245">
    <property type="entry name" value="PEPTIDYLPROLYL ISOMERASE"/>
    <property type="match status" value="1"/>
</dbReference>
<dbReference type="Proteomes" id="UP001343492">
    <property type="component" value="Unassembled WGS sequence"/>
</dbReference>
<dbReference type="SUPFAM" id="SSF109998">
    <property type="entry name" value="Triger factor/SurA peptide-binding domain-like"/>
    <property type="match status" value="1"/>
</dbReference>
<keyword evidence="6" id="KW-0413">Isomerase</keyword>
<accession>A0ABU7GG30</accession>
<protein>
    <recommendedName>
        <fullName evidence="3">peptidylprolyl isomerase</fullName>
        <ecNumber evidence="3">5.2.1.8</ecNumber>
    </recommendedName>
</protein>
<dbReference type="InterPro" id="IPR050245">
    <property type="entry name" value="PrsA_foldase"/>
</dbReference>